<reference evidence="2" key="1">
    <citation type="submission" date="2020-06" db="EMBL/GenBank/DDBJ databases">
        <authorList>
            <consortium name="Plant Systems Biology data submission"/>
        </authorList>
    </citation>
    <scope>NUCLEOTIDE SEQUENCE</scope>
    <source>
        <strain evidence="2">D6</strain>
    </source>
</reference>
<organism evidence="2 3">
    <name type="scientific">Seminavis robusta</name>
    <dbReference type="NCBI Taxonomy" id="568900"/>
    <lineage>
        <taxon>Eukaryota</taxon>
        <taxon>Sar</taxon>
        <taxon>Stramenopiles</taxon>
        <taxon>Ochrophyta</taxon>
        <taxon>Bacillariophyta</taxon>
        <taxon>Bacillariophyceae</taxon>
        <taxon>Bacillariophycidae</taxon>
        <taxon>Naviculales</taxon>
        <taxon>Naviculaceae</taxon>
        <taxon>Seminavis</taxon>
    </lineage>
</organism>
<dbReference type="EMBL" id="CAICTM010000289">
    <property type="protein sequence ID" value="CAB9507056.1"/>
    <property type="molecule type" value="Genomic_DNA"/>
</dbReference>
<protein>
    <submittedName>
        <fullName evidence="2">Uncharacterized protein</fullName>
    </submittedName>
</protein>
<sequence length="148" mass="17203">MLRRLRLVFCSGHGFLSDYAREGGVLACAVMLGELGGGIELDPVQEKQTKQKKKENLASTHGAVGQETSSWWKHRRRSMPVRRFMQEYADEDCDRDGDHAQRNLQPRLITGREQAEKRQRGRYHLHDDKSRERRVLKKSLFPERSLSL</sequence>
<keyword evidence="3" id="KW-1185">Reference proteome</keyword>
<proteinExistence type="predicted"/>
<evidence type="ECO:0000256" key="1">
    <source>
        <dbReference type="SAM" id="MobiDB-lite"/>
    </source>
</evidence>
<name>A0A9N8HAC8_9STRA</name>
<feature type="region of interest" description="Disordered" evidence="1">
    <location>
        <begin position="44"/>
        <end position="63"/>
    </location>
</feature>
<gene>
    <name evidence="2" type="ORF">SEMRO_290_G109361.1</name>
</gene>
<feature type="compositionally biased region" description="Basic and acidic residues" evidence="1">
    <location>
        <begin position="113"/>
        <end position="133"/>
    </location>
</feature>
<accession>A0A9N8HAC8</accession>
<feature type="region of interest" description="Disordered" evidence="1">
    <location>
        <begin position="92"/>
        <end position="136"/>
    </location>
</feature>
<comment type="caution">
    <text evidence="2">The sequence shown here is derived from an EMBL/GenBank/DDBJ whole genome shotgun (WGS) entry which is preliminary data.</text>
</comment>
<dbReference type="AlphaFoldDB" id="A0A9N8HAC8"/>
<evidence type="ECO:0000313" key="3">
    <source>
        <dbReference type="Proteomes" id="UP001153069"/>
    </source>
</evidence>
<dbReference type="Proteomes" id="UP001153069">
    <property type="component" value="Unassembled WGS sequence"/>
</dbReference>
<evidence type="ECO:0000313" key="2">
    <source>
        <dbReference type="EMBL" id="CAB9507056.1"/>
    </source>
</evidence>